<comment type="similarity">
    <text evidence="1">Belongs to the MlaA family.</text>
</comment>
<dbReference type="PANTHER" id="PTHR30035">
    <property type="entry name" value="LIPOPROTEIN VACJ-RELATED"/>
    <property type="match status" value="1"/>
</dbReference>
<evidence type="ECO:0000313" key="5">
    <source>
        <dbReference type="Proteomes" id="UP001165413"/>
    </source>
</evidence>
<gene>
    <name evidence="4" type="ORF">NLF92_02185</name>
</gene>
<dbReference type="Proteomes" id="UP001165413">
    <property type="component" value="Unassembled WGS sequence"/>
</dbReference>
<keyword evidence="5" id="KW-1185">Reference proteome</keyword>
<dbReference type="Pfam" id="PF04333">
    <property type="entry name" value="MlaA"/>
    <property type="match status" value="1"/>
</dbReference>
<dbReference type="EMBL" id="JANATA010000002">
    <property type="protein sequence ID" value="MCP3427747.1"/>
    <property type="molecule type" value="Genomic_DNA"/>
</dbReference>
<accession>A0AA42BLM6</accession>
<dbReference type="InterPro" id="IPR007428">
    <property type="entry name" value="MlaA"/>
</dbReference>
<dbReference type="PANTHER" id="PTHR30035:SF3">
    <property type="entry name" value="INTERMEMBRANE PHOSPHOLIPID TRANSPORT SYSTEM LIPOPROTEIN MLAA"/>
    <property type="match status" value="1"/>
</dbReference>
<name>A0AA42BLM6_9ALTE</name>
<proteinExistence type="inferred from homology"/>
<dbReference type="PROSITE" id="PS51257">
    <property type="entry name" value="PROKAR_LIPOPROTEIN"/>
    <property type="match status" value="1"/>
</dbReference>
<comment type="caution">
    <text evidence="4">The sequence shown here is derived from an EMBL/GenBank/DDBJ whole genome shotgun (WGS) entry which is preliminary data.</text>
</comment>
<dbReference type="GO" id="GO:0016020">
    <property type="term" value="C:membrane"/>
    <property type="evidence" value="ECO:0007669"/>
    <property type="project" value="InterPro"/>
</dbReference>
<dbReference type="GO" id="GO:0120010">
    <property type="term" value="P:intermembrane phospholipid transfer"/>
    <property type="evidence" value="ECO:0007669"/>
    <property type="project" value="TreeGrafter"/>
</dbReference>
<keyword evidence="4" id="KW-0449">Lipoprotein</keyword>
<feature type="signal peptide" evidence="3">
    <location>
        <begin position="1"/>
        <end position="19"/>
    </location>
</feature>
<evidence type="ECO:0000256" key="1">
    <source>
        <dbReference type="ARBA" id="ARBA00010634"/>
    </source>
</evidence>
<sequence>MRNTFFVLLLSTLFLSGCASTNSSEDTKSQYSDPRDPLESVNRVMWDFNYDVLDRFLVKPATKGYLAITPKPVRTGLINVVENIEEPANILNNALQGKVDGMMTSLARFLVNSTVGVLGIFDVASAMDLTVKEEDFGQTLGTYGLDTGPYLMLPARGPTDIRSTTGDIVDGLVFPMNVLNSNVTIFSFIIKGLDARANLLEREAALNNAIDPYGFVKNAYFQQLEFAVNDGVIEEDEEALLDEFDDIEGLLDE</sequence>
<evidence type="ECO:0000256" key="2">
    <source>
        <dbReference type="ARBA" id="ARBA00022729"/>
    </source>
</evidence>
<reference evidence="4" key="1">
    <citation type="submission" date="2022-07" db="EMBL/GenBank/DDBJ databases">
        <title>Characterization of the Novel Bacterium Alteromonas immobilis LMIT006 and Alteromonas gregis LMIT007.</title>
        <authorList>
            <person name="Lin X."/>
        </authorList>
    </citation>
    <scope>NUCLEOTIDE SEQUENCE</scope>
    <source>
        <strain evidence="4">LMIT007</strain>
    </source>
</reference>
<dbReference type="PRINTS" id="PR01805">
    <property type="entry name" value="VACJLIPOPROT"/>
</dbReference>
<evidence type="ECO:0000313" key="4">
    <source>
        <dbReference type="EMBL" id="MCP3427747.1"/>
    </source>
</evidence>
<dbReference type="AlphaFoldDB" id="A0AA42BLM6"/>
<keyword evidence="2 3" id="KW-0732">Signal</keyword>
<evidence type="ECO:0000256" key="3">
    <source>
        <dbReference type="SAM" id="SignalP"/>
    </source>
</evidence>
<organism evidence="4 5">
    <name type="scientific">Opacimonas viscosa</name>
    <dbReference type="NCBI Taxonomy" id="2961944"/>
    <lineage>
        <taxon>Bacteria</taxon>
        <taxon>Pseudomonadati</taxon>
        <taxon>Pseudomonadota</taxon>
        <taxon>Gammaproteobacteria</taxon>
        <taxon>Alteromonadales</taxon>
        <taxon>Alteromonadaceae</taxon>
        <taxon>Opacimonas</taxon>
    </lineage>
</organism>
<protein>
    <submittedName>
        <fullName evidence="4">VacJ family lipoprotein</fullName>
    </submittedName>
</protein>
<dbReference type="RefSeq" id="WP_254098408.1">
    <property type="nucleotide sequence ID" value="NZ_JANATA010000002.1"/>
</dbReference>
<feature type="chain" id="PRO_5041410094" evidence="3">
    <location>
        <begin position="20"/>
        <end position="253"/>
    </location>
</feature>